<accession>L0FV34</accession>
<dbReference type="Pfam" id="PF24346">
    <property type="entry name" value="DUF7507"/>
    <property type="match status" value="4"/>
</dbReference>
<feature type="domain" description="DUF11" evidence="2">
    <location>
        <begin position="502"/>
        <end position="597"/>
    </location>
</feature>
<evidence type="ECO:0000259" key="2">
    <source>
        <dbReference type="Pfam" id="PF01345"/>
    </source>
</evidence>
<gene>
    <name evidence="4" type="ordered locus">Echvi_1498</name>
</gene>
<dbReference type="PATRIC" id="fig|926556.3.peg.1587"/>
<keyword evidence="5" id="KW-1185">Reference proteome</keyword>
<evidence type="ECO:0000259" key="3">
    <source>
        <dbReference type="Pfam" id="PF24346"/>
    </source>
</evidence>
<dbReference type="InterPro" id="IPR051172">
    <property type="entry name" value="Chlamydia_OmcB"/>
</dbReference>
<keyword evidence="1" id="KW-0732">Signal</keyword>
<dbReference type="STRING" id="926556.Echvi_1498"/>
<name>L0FV34_ECHVK</name>
<dbReference type="OrthoDB" id="904955at2"/>
<dbReference type="eggNOG" id="COG1361">
    <property type="taxonomic scope" value="Bacteria"/>
</dbReference>
<protein>
    <submittedName>
        <fullName evidence="4">Conserved repeat protein</fullName>
    </submittedName>
</protein>
<dbReference type="InterPro" id="IPR047589">
    <property type="entry name" value="DUF11_rpt"/>
</dbReference>
<feature type="domain" description="DUF7507" evidence="3">
    <location>
        <begin position="382"/>
        <end position="483"/>
    </location>
</feature>
<feature type="domain" description="DUF7507" evidence="3">
    <location>
        <begin position="44"/>
        <end position="141"/>
    </location>
</feature>
<dbReference type="HOGENOM" id="CLU_340894_0_0_10"/>
<feature type="signal peptide" evidence="1">
    <location>
        <begin position="1"/>
        <end position="19"/>
    </location>
</feature>
<dbReference type="KEGG" id="evi:Echvi_1498"/>
<dbReference type="PANTHER" id="PTHR34819:SF3">
    <property type="entry name" value="CELL SURFACE PROTEIN"/>
    <property type="match status" value="1"/>
</dbReference>
<dbReference type="Pfam" id="PF01345">
    <property type="entry name" value="DUF11"/>
    <property type="match status" value="2"/>
</dbReference>
<dbReference type="PANTHER" id="PTHR34819">
    <property type="entry name" value="LARGE CYSTEINE-RICH PERIPLASMIC PROTEIN OMCB"/>
    <property type="match status" value="1"/>
</dbReference>
<feature type="domain" description="DUF11" evidence="2">
    <location>
        <begin position="612"/>
        <end position="729"/>
    </location>
</feature>
<feature type="chain" id="PRO_5003942628" evidence="1">
    <location>
        <begin position="20"/>
        <end position="832"/>
    </location>
</feature>
<dbReference type="InterPro" id="IPR001434">
    <property type="entry name" value="OmcB-like_DUF11"/>
</dbReference>
<feature type="domain" description="DUF7507" evidence="3">
    <location>
        <begin position="154"/>
        <end position="255"/>
    </location>
</feature>
<dbReference type="EMBL" id="CP003346">
    <property type="protein sequence ID" value="AGA77764.1"/>
    <property type="molecule type" value="Genomic_DNA"/>
</dbReference>
<reference evidence="5" key="1">
    <citation type="submission" date="2012-02" db="EMBL/GenBank/DDBJ databases">
        <title>The complete genome of Echinicola vietnamensis DSM 17526.</title>
        <authorList>
            <person name="Lucas S."/>
            <person name="Copeland A."/>
            <person name="Lapidus A."/>
            <person name="Glavina del Rio T."/>
            <person name="Dalin E."/>
            <person name="Tice H."/>
            <person name="Bruce D."/>
            <person name="Goodwin L."/>
            <person name="Pitluck S."/>
            <person name="Peters L."/>
            <person name="Ovchinnikova G."/>
            <person name="Teshima H."/>
            <person name="Kyrpides N."/>
            <person name="Mavromatis K."/>
            <person name="Ivanova N."/>
            <person name="Brettin T."/>
            <person name="Detter J.C."/>
            <person name="Han C."/>
            <person name="Larimer F."/>
            <person name="Land M."/>
            <person name="Hauser L."/>
            <person name="Markowitz V."/>
            <person name="Cheng J.-F."/>
            <person name="Hugenholtz P."/>
            <person name="Woyke T."/>
            <person name="Wu D."/>
            <person name="Brambilla E."/>
            <person name="Klenk H.-P."/>
            <person name="Eisen J.A."/>
        </authorList>
    </citation>
    <scope>NUCLEOTIDE SEQUENCE [LARGE SCALE GENOMIC DNA]</scope>
    <source>
        <strain evidence="5">DSM 17526 / LMG 23754 / KMM 6221</strain>
    </source>
</reference>
<organism evidence="4 5">
    <name type="scientific">Echinicola vietnamensis (strain DSM 17526 / LMG 23754 / KMM 6221)</name>
    <dbReference type="NCBI Taxonomy" id="926556"/>
    <lineage>
        <taxon>Bacteria</taxon>
        <taxon>Pseudomonadati</taxon>
        <taxon>Bacteroidota</taxon>
        <taxon>Cytophagia</taxon>
        <taxon>Cytophagales</taxon>
        <taxon>Cyclobacteriaceae</taxon>
        <taxon>Echinicola</taxon>
    </lineage>
</organism>
<dbReference type="AlphaFoldDB" id="L0FV34"/>
<dbReference type="InterPro" id="IPR055354">
    <property type="entry name" value="DUF7507"/>
</dbReference>
<dbReference type="NCBIfam" id="TIGR01451">
    <property type="entry name" value="B_ant_repeat"/>
    <property type="match status" value="3"/>
</dbReference>
<sequence>MKALLYSFLFWAACCFVHAAHGFDHEFNALSGKPTVDDVHLLLEKTGQYMDSNEDGEFSAGDTVFYSFVVKNVCSGTISDIMVKDPAATLQGTPITLAPGEEDHSTFSAFYVLTQQDVDAGVFKNTATVSGQLPSGEVVSAEDEDIQDIYVKGSIKLEKTGTYEDTNGDGQPSVGDHVHYHFTVKNSCHATLYEVVVLDALVEISGGPITLAPGEKDKTTFSGSYALTQADIDAGTLVNTATAIGRNAHGESVKDSDEDVQDIYVKGSIKLEKTGTYVDTNEDGLPNVGDHVRYTFVVKNSCHVTLTDVVVTDPLVEVTGGPITLVPGEKDKTTFSAVYALTQGDIDAGMLINEAVAKGINPHGEAIVDKDDDKQVFEVSGAIKLKKTGEYHDTNGDGFASPGDEIRYTFEVKNSCHVTLRNVHILDTLVEVTGGPITLAPGQKDKTTFKATYTLTQADIDQGKVTNKATAVGENPKGEPITDCDTHTVILQGLGQPIGFDLTKEVDITRAVLGQQLTYTISLTNTSPVEVKDIRLLDPLPEELTYVSSTLPRGADGGWEIAAMAPGEQLVVELSVMATQVGEVVNIVELTADDYQTQAEAEAVVIRECNVDLAISKTSHGAKIYQGDEFSYTLTVQNNGEDTATDVVITDVLPDLVSYVSSAYVPSSEDIVPQLQQEGSTLRWEIAHFPPGESVEIALTVKANGLGELLNEALVESPHEEENPDDNADKDWNTIVEFFIPNVFTPGTKDNINDSFVIRGLQQFRQNNIVIMNRLGDHVFEKENYQNDWDAKGLNGGAYFYVLSVTDTQGAHHVFKGWVQVIKGTTSNQTER</sequence>
<dbReference type="InterPro" id="IPR013783">
    <property type="entry name" value="Ig-like_fold"/>
</dbReference>
<proteinExistence type="predicted"/>
<evidence type="ECO:0000313" key="5">
    <source>
        <dbReference type="Proteomes" id="UP000010796"/>
    </source>
</evidence>
<dbReference type="RefSeq" id="WP_015265327.1">
    <property type="nucleotide sequence ID" value="NC_019904.1"/>
</dbReference>
<evidence type="ECO:0000313" key="4">
    <source>
        <dbReference type="EMBL" id="AGA77764.1"/>
    </source>
</evidence>
<dbReference type="Proteomes" id="UP000010796">
    <property type="component" value="Chromosome"/>
</dbReference>
<dbReference type="Pfam" id="PF13585">
    <property type="entry name" value="CHU_C"/>
    <property type="match status" value="1"/>
</dbReference>
<evidence type="ECO:0000256" key="1">
    <source>
        <dbReference type="SAM" id="SignalP"/>
    </source>
</evidence>
<feature type="domain" description="DUF7507" evidence="3">
    <location>
        <begin position="268"/>
        <end position="369"/>
    </location>
</feature>
<dbReference type="Gene3D" id="2.60.40.10">
    <property type="entry name" value="Immunoglobulins"/>
    <property type="match status" value="1"/>
</dbReference>